<dbReference type="Proteomes" id="UP001159427">
    <property type="component" value="Unassembled WGS sequence"/>
</dbReference>
<comment type="caution">
    <text evidence="2">The sequence shown here is derived from an EMBL/GenBank/DDBJ whole genome shotgun (WGS) entry which is preliminary data.</text>
</comment>
<evidence type="ECO:0000313" key="3">
    <source>
        <dbReference type="Proteomes" id="UP001159427"/>
    </source>
</evidence>
<proteinExistence type="predicted"/>
<reference evidence="2 3" key="1">
    <citation type="submission" date="2022-05" db="EMBL/GenBank/DDBJ databases">
        <authorList>
            <consortium name="Genoscope - CEA"/>
            <person name="William W."/>
        </authorList>
    </citation>
    <scope>NUCLEOTIDE SEQUENCE [LARGE SCALE GENOMIC DNA]</scope>
</reference>
<evidence type="ECO:0000313" key="2">
    <source>
        <dbReference type="EMBL" id="CAH3014312.1"/>
    </source>
</evidence>
<gene>
    <name evidence="2" type="ORF">PEVE_00041711</name>
</gene>
<protein>
    <submittedName>
        <fullName evidence="2">Uncharacterized protein</fullName>
    </submittedName>
</protein>
<organism evidence="2 3">
    <name type="scientific">Porites evermanni</name>
    <dbReference type="NCBI Taxonomy" id="104178"/>
    <lineage>
        <taxon>Eukaryota</taxon>
        <taxon>Metazoa</taxon>
        <taxon>Cnidaria</taxon>
        <taxon>Anthozoa</taxon>
        <taxon>Hexacorallia</taxon>
        <taxon>Scleractinia</taxon>
        <taxon>Fungiina</taxon>
        <taxon>Poritidae</taxon>
        <taxon>Porites</taxon>
    </lineage>
</organism>
<evidence type="ECO:0000256" key="1">
    <source>
        <dbReference type="SAM" id="MobiDB-lite"/>
    </source>
</evidence>
<accession>A0ABN8LF90</accession>
<keyword evidence="3" id="KW-1185">Reference proteome</keyword>
<feature type="region of interest" description="Disordered" evidence="1">
    <location>
        <begin position="1"/>
        <end position="33"/>
    </location>
</feature>
<feature type="compositionally biased region" description="Basic and acidic residues" evidence="1">
    <location>
        <begin position="1"/>
        <end position="16"/>
    </location>
</feature>
<name>A0ABN8LF90_9CNID</name>
<sequence>MNGEEESRRTKPHNEDDHDDNGDDDRFTLRRHSPSMKIEAGDILGTMLVETANIFNNFNFNWPAGLHLWSNYKSSSSSTTTTTTSWTFFYLRLSLLDCWPQYPWSFVGGTSRQNSRFAA</sequence>
<dbReference type="EMBL" id="CALNXI010000008">
    <property type="protein sequence ID" value="CAH3014312.1"/>
    <property type="molecule type" value="Genomic_DNA"/>
</dbReference>